<dbReference type="PhylomeDB" id="B3P1S8"/>
<dbReference type="PANTHER" id="PTHR24256">
    <property type="entry name" value="TRYPTASE-RELATED"/>
    <property type="match status" value="1"/>
</dbReference>
<evidence type="ECO:0000313" key="4">
    <source>
        <dbReference type="EMBL" id="EDV49816.1"/>
    </source>
</evidence>
<keyword evidence="5" id="KW-1185">Reference proteome</keyword>
<dbReference type="PROSITE" id="PS50240">
    <property type="entry name" value="TRYPSIN_DOM"/>
    <property type="match status" value="1"/>
</dbReference>
<evidence type="ECO:0000256" key="1">
    <source>
        <dbReference type="ARBA" id="ARBA00023157"/>
    </source>
</evidence>
<dbReference type="GO" id="GO:0006508">
    <property type="term" value="P:proteolysis"/>
    <property type="evidence" value="ECO:0007669"/>
    <property type="project" value="InterPro"/>
</dbReference>
<dbReference type="InterPro" id="IPR001254">
    <property type="entry name" value="Trypsin_dom"/>
</dbReference>
<evidence type="ECO:0000259" key="3">
    <source>
        <dbReference type="PROSITE" id="PS50240"/>
    </source>
</evidence>
<dbReference type="Proteomes" id="UP000008711">
    <property type="component" value="Unassembled WGS sequence"/>
</dbReference>
<name>B3P1S8_DROER</name>
<dbReference type="InterPro" id="IPR051487">
    <property type="entry name" value="Ser/Thr_Proteases_Immune/Dev"/>
</dbReference>
<gene>
    <name evidence="4" type="primary">Dere\GG15532</name>
    <name evidence="4" type="ORF">Dere_GG15532</name>
</gene>
<dbReference type="eggNOG" id="KOG3627">
    <property type="taxonomic scope" value="Eukaryota"/>
</dbReference>
<protein>
    <submittedName>
        <fullName evidence="4">GG15532</fullName>
    </submittedName>
</protein>
<evidence type="ECO:0000313" key="5">
    <source>
        <dbReference type="Proteomes" id="UP000008711"/>
    </source>
</evidence>
<sequence length="151" mass="16985">MDNFQNDVALLILEQWFKLDDYINVICLPEHEAYPPPKSQCYANGWGKDGFADLELFNGIMKRIPLHTVNYSSSFNVFHGDGGGPLACPFGNPQENRYQLTGILISLVRCNSDWTVVTANVAWVRNWIDQEITAIGFDKSYYSAGSSLLTN</sequence>
<dbReference type="Gene3D" id="2.40.10.10">
    <property type="entry name" value="Trypsin-like serine proteases"/>
    <property type="match status" value="2"/>
</dbReference>
<organism evidence="4 5">
    <name type="scientific">Drosophila erecta</name>
    <name type="common">Fruit fly</name>
    <dbReference type="NCBI Taxonomy" id="7220"/>
    <lineage>
        <taxon>Eukaryota</taxon>
        <taxon>Metazoa</taxon>
        <taxon>Ecdysozoa</taxon>
        <taxon>Arthropoda</taxon>
        <taxon>Hexapoda</taxon>
        <taxon>Insecta</taxon>
        <taxon>Pterygota</taxon>
        <taxon>Neoptera</taxon>
        <taxon>Endopterygota</taxon>
        <taxon>Diptera</taxon>
        <taxon>Brachycera</taxon>
        <taxon>Muscomorpha</taxon>
        <taxon>Ephydroidea</taxon>
        <taxon>Drosophilidae</taxon>
        <taxon>Drosophila</taxon>
        <taxon>Sophophora</taxon>
    </lineage>
</organism>
<proteinExistence type="inferred from homology"/>
<feature type="domain" description="Peptidase S1" evidence="3">
    <location>
        <begin position="1"/>
        <end position="133"/>
    </location>
</feature>
<dbReference type="HOGENOM" id="CLU_1733368_0_0_1"/>
<dbReference type="InterPro" id="IPR009003">
    <property type="entry name" value="Peptidase_S1_PA"/>
</dbReference>
<evidence type="ECO:0000256" key="2">
    <source>
        <dbReference type="ARBA" id="ARBA00024195"/>
    </source>
</evidence>
<dbReference type="InterPro" id="IPR043504">
    <property type="entry name" value="Peptidase_S1_PA_chymotrypsin"/>
</dbReference>
<reference evidence="4 5" key="1">
    <citation type="journal article" date="2007" name="Nature">
        <title>Evolution of genes and genomes on the Drosophila phylogeny.</title>
        <authorList>
            <consortium name="Drosophila 12 Genomes Consortium"/>
            <person name="Clark A.G."/>
            <person name="Eisen M.B."/>
            <person name="Smith D.R."/>
            <person name="Bergman C.M."/>
            <person name="Oliver B."/>
            <person name="Markow T.A."/>
            <person name="Kaufman T.C."/>
            <person name="Kellis M."/>
            <person name="Gelbart W."/>
            <person name="Iyer V.N."/>
            <person name="Pollard D.A."/>
            <person name="Sackton T.B."/>
            <person name="Larracuente A.M."/>
            <person name="Singh N.D."/>
            <person name="Abad J.P."/>
            <person name="Abt D.N."/>
            <person name="Adryan B."/>
            <person name="Aguade M."/>
            <person name="Akashi H."/>
            <person name="Anderson W.W."/>
            <person name="Aquadro C.F."/>
            <person name="Ardell D.H."/>
            <person name="Arguello R."/>
            <person name="Artieri C.G."/>
            <person name="Barbash D.A."/>
            <person name="Barker D."/>
            <person name="Barsanti P."/>
            <person name="Batterham P."/>
            <person name="Batzoglou S."/>
            <person name="Begun D."/>
            <person name="Bhutkar A."/>
            <person name="Blanco E."/>
            <person name="Bosak S.A."/>
            <person name="Bradley R.K."/>
            <person name="Brand A.D."/>
            <person name="Brent M.R."/>
            <person name="Brooks A.N."/>
            <person name="Brown R.H."/>
            <person name="Butlin R.K."/>
            <person name="Caggese C."/>
            <person name="Calvi B.R."/>
            <person name="Bernardo de Carvalho A."/>
            <person name="Caspi A."/>
            <person name="Castrezana S."/>
            <person name="Celniker S.E."/>
            <person name="Chang J.L."/>
            <person name="Chapple C."/>
            <person name="Chatterji S."/>
            <person name="Chinwalla A."/>
            <person name="Civetta A."/>
            <person name="Clifton S.W."/>
            <person name="Comeron J.M."/>
            <person name="Costello J.C."/>
            <person name="Coyne J.A."/>
            <person name="Daub J."/>
            <person name="David R.G."/>
            <person name="Delcher A.L."/>
            <person name="Delehaunty K."/>
            <person name="Do C.B."/>
            <person name="Ebling H."/>
            <person name="Edwards K."/>
            <person name="Eickbush T."/>
            <person name="Evans J.D."/>
            <person name="Filipski A."/>
            <person name="Findeiss S."/>
            <person name="Freyhult E."/>
            <person name="Fulton L."/>
            <person name="Fulton R."/>
            <person name="Garcia A.C."/>
            <person name="Gardiner A."/>
            <person name="Garfield D.A."/>
            <person name="Garvin B.E."/>
            <person name="Gibson G."/>
            <person name="Gilbert D."/>
            <person name="Gnerre S."/>
            <person name="Godfrey J."/>
            <person name="Good R."/>
            <person name="Gotea V."/>
            <person name="Gravely B."/>
            <person name="Greenberg A.J."/>
            <person name="Griffiths-Jones S."/>
            <person name="Gross S."/>
            <person name="Guigo R."/>
            <person name="Gustafson E.A."/>
            <person name="Haerty W."/>
            <person name="Hahn M.W."/>
            <person name="Halligan D.L."/>
            <person name="Halpern A.L."/>
            <person name="Halter G.M."/>
            <person name="Han M.V."/>
            <person name="Heger A."/>
            <person name="Hillier L."/>
            <person name="Hinrichs A.S."/>
            <person name="Holmes I."/>
            <person name="Hoskins R.A."/>
            <person name="Hubisz M.J."/>
            <person name="Hultmark D."/>
            <person name="Huntley M.A."/>
            <person name="Jaffe D.B."/>
            <person name="Jagadeeshan S."/>
            <person name="Jeck W.R."/>
            <person name="Johnson J."/>
            <person name="Jones C.D."/>
            <person name="Jordan W.C."/>
            <person name="Karpen G.H."/>
            <person name="Kataoka E."/>
            <person name="Keightley P.D."/>
            <person name="Kheradpour P."/>
            <person name="Kirkness E.F."/>
            <person name="Koerich L.B."/>
            <person name="Kristiansen K."/>
            <person name="Kudrna D."/>
            <person name="Kulathinal R.J."/>
            <person name="Kumar S."/>
            <person name="Kwok R."/>
            <person name="Lander E."/>
            <person name="Langley C.H."/>
            <person name="Lapoint R."/>
            <person name="Lazzaro B.P."/>
            <person name="Lee S.J."/>
            <person name="Levesque L."/>
            <person name="Li R."/>
            <person name="Lin C.F."/>
            <person name="Lin M.F."/>
            <person name="Lindblad-Toh K."/>
            <person name="Llopart A."/>
            <person name="Long M."/>
            <person name="Low L."/>
            <person name="Lozovsky E."/>
            <person name="Lu J."/>
            <person name="Luo M."/>
            <person name="Machado C.A."/>
            <person name="Makalowski W."/>
            <person name="Marzo M."/>
            <person name="Matsuda M."/>
            <person name="Matzkin L."/>
            <person name="McAllister B."/>
            <person name="McBride C.S."/>
            <person name="McKernan B."/>
            <person name="McKernan K."/>
            <person name="Mendez-Lago M."/>
            <person name="Minx P."/>
            <person name="Mollenhauer M.U."/>
            <person name="Montooth K."/>
            <person name="Mount S.M."/>
            <person name="Mu X."/>
            <person name="Myers E."/>
            <person name="Negre B."/>
            <person name="Newfeld S."/>
            <person name="Nielsen R."/>
            <person name="Noor M.A."/>
            <person name="O'Grady P."/>
            <person name="Pachter L."/>
            <person name="Papaceit M."/>
            <person name="Parisi M.J."/>
            <person name="Parisi M."/>
            <person name="Parts L."/>
            <person name="Pedersen J.S."/>
            <person name="Pesole G."/>
            <person name="Phillippy A.M."/>
            <person name="Ponting C.P."/>
            <person name="Pop M."/>
            <person name="Porcelli D."/>
            <person name="Powell J.R."/>
            <person name="Prohaska S."/>
            <person name="Pruitt K."/>
            <person name="Puig M."/>
            <person name="Quesneville H."/>
            <person name="Ram K.R."/>
            <person name="Rand D."/>
            <person name="Rasmussen M.D."/>
            <person name="Reed L.K."/>
            <person name="Reenan R."/>
            <person name="Reily A."/>
            <person name="Remington K.A."/>
            <person name="Rieger T.T."/>
            <person name="Ritchie M.G."/>
            <person name="Robin C."/>
            <person name="Rogers Y.H."/>
            <person name="Rohde C."/>
            <person name="Rozas J."/>
            <person name="Rubenfield M.J."/>
            <person name="Ruiz A."/>
            <person name="Russo S."/>
            <person name="Salzberg S.L."/>
            <person name="Sanchez-Gracia A."/>
            <person name="Saranga D.J."/>
            <person name="Sato H."/>
            <person name="Schaeffer S.W."/>
            <person name="Schatz M.C."/>
            <person name="Schlenke T."/>
            <person name="Schwartz R."/>
            <person name="Segarra C."/>
            <person name="Singh R.S."/>
            <person name="Sirot L."/>
            <person name="Sirota M."/>
            <person name="Sisneros N.B."/>
            <person name="Smith C.D."/>
            <person name="Smith T.F."/>
            <person name="Spieth J."/>
            <person name="Stage D.E."/>
            <person name="Stark A."/>
            <person name="Stephan W."/>
            <person name="Strausberg R.L."/>
            <person name="Strempel S."/>
            <person name="Sturgill D."/>
            <person name="Sutton G."/>
            <person name="Sutton G.G."/>
            <person name="Tao W."/>
            <person name="Teichmann S."/>
            <person name="Tobari Y.N."/>
            <person name="Tomimura Y."/>
            <person name="Tsolas J.M."/>
            <person name="Valente V.L."/>
            <person name="Venter E."/>
            <person name="Venter J.C."/>
            <person name="Vicario S."/>
            <person name="Vieira F.G."/>
            <person name="Vilella A.J."/>
            <person name="Villasante A."/>
            <person name="Walenz B."/>
            <person name="Wang J."/>
            <person name="Wasserman M."/>
            <person name="Watts T."/>
            <person name="Wilson D."/>
            <person name="Wilson R.K."/>
            <person name="Wing R.A."/>
            <person name="Wolfner M.F."/>
            <person name="Wong A."/>
            <person name="Wong G.K."/>
            <person name="Wu C.I."/>
            <person name="Wu G."/>
            <person name="Yamamoto D."/>
            <person name="Yang H.P."/>
            <person name="Yang S.P."/>
            <person name="Yorke J.A."/>
            <person name="Yoshida K."/>
            <person name="Zdobnov E."/>
            <person name="Zhang P."/>
            <person name="Zhang Y."/>
            <person name="Zimin A.V."/>
            <person name="Baldwin J."/>
            <person name="Abdouelleil A."/>
            <person name="Abdulkadir J."/>
            <person name="Abebe A."/>
            <person name="Abera B."/>
            <person name="Abreu J."/>
            <person name="Acer S.C."/>
            <person name="Aftuck L."/>
            <person name="Alexander A."/>
            <person name="An P."/>
            <person name="Anderson E."/>
            <person name="Anderson S."/>
            <person name="Arachi H."/>
            <person name="Azer M."/>
            <person name="Bachantsang P."/>
            <person name="Barry A."/>
            <person name="Bayul T."/>
            <person name="Berlin A."/>
            <person name="Bessette D."/>
            <person name="Bloom T."/>
            <person name="Blye J."/>
            <person name="Boguslavskiy L."/>
            <person name="Bonnet C."/>
            <person name="Boukhgalter B."/>
            <person name="Bourzgui I."/>
            <person name="Brown A."/>
            <person name="Cahill P."/>
            <person name="Channer S."/>
            <person name="Cheshatsang Y."/>
            <person name="Chuda L."/>
            <person name="Citroen M."/>
            <person name="Collymore A."/>
            <person name="Cooke P."/>
            <person name="Costello M."/>
            <person name="D'Aco K."/>
            <person name="Daza R."/>
            <person name="De Haan G."/>
            <person name="DeGray S."/>
            <person name="DeMaso C."/>
            <person name="Dhargay N."/>
            <person name="Dooley K."/>
            <person name="Dooley E."/>
            <person name="Doricent M."/>
            <person name="Dorje P."/>
            <person name="Dorjee K."/>
            <person name="Dupes A."/>
            <person name="Elong R."/>
            <person name="Falk J."/>
            <person name="Farina A."/>
            <person name="Faro S."/>
            <person name="Ferguson D."/>
            <person name="Fisher S."/>
            <person name="Foley C.D."/>
            <person name="Franke A."/>
            <person name="Friedrich D."/>
            <person name="Gadbois L."/>
            <person name="Gearin G."/>
            <person name="Gearin C.R."/>
            <person name="Giannoukos G."/>
            <person name="Goode T."/>
            <person name="Graham J."/>
            <person name="Grandbois E."/>
            <person name="Grewal S."/>
            <person name="Gyaltsen K."/>
            <person name="Hafez N."/>
            <person name="Hagos B."/>
            <person name="Hall J."/>
            <person name="Henson C."/>
            <person name="Hollinger A."/>
            <person name="Honan T."/>
            <person name="Huard M.D."/>
            <person name="Hughes L."/>
            <person name="Hurhula B."/>
            <person name="Husby M.E."/>
            <person name="Kamat A."/>
            <person name="Kanga B."/>
            <person name="Kashin S."/>
            <person name="Khazanovich D."/>
            <person name="Kisner P."/>
            <person name="Lance K."/>
            <person name="Lara M."/>
            <person name="Lee W."/>
            <person name="Lennon N."/>
            <person name="Letendre F."/>
            <person name="LeVine R."/>
            <person name="Lipovsky A."/>
            <person name="Liu X."/>
            <person name="Liu J."/>
            <person name="Liu S."/>
            <person name="Lokyitsang T."/>
            <person name="Lokyitsang Y."/>
            <person name="Lubonja R."/>
            <person name="Lui A."/>
            <person name="MacDonald P."/>
            <person name="Magnisalis V."/>
            <person name="Maru K."/>
            <person name="Matthews C."/>
            <person name="McCusker W."/>
            <person name="McDonough S."/>
            <person name="Mehta T."/>
            <person name="Meldrim J."/>
            <person name="Meneus L."/>
            <person name="Mihai O."/>
            <person name="Mihalev A."/>
            <person name="Mihova T."/>
            <person name="Mittelman R."/>
            <person name="Mlenga V."/>
            <person name="Montmayeur A."/>
            <person name="Mulrain L."/>
            <person name="Navidi A."/>
            <person name="Naylor J."/>
            <person name="Negash T."/>
            <person name="Nguyen T."/>
            <person name="Nguyen N."/>
            <person name="Nicol R."/>
            <person name="Norbu C."/>
            <person name="Norbu N."/>
            <person name="Novod N."/>
            <person name="O'Neill B."/>
            <person name="Osman S."/>
            <person name="Markiewicz E."/>
            <person name="Oyono O.L."/>
            <person name="Patti C."/>
            <person name="Phunkhang P."/>
            <person name="Pierre F."/>
            <person name="Priest M."/>
            <person name="Raghuraman S."/>
            <person name="Rege F."/>
            <person name="Reyes R."/>
            <person name="Rise C."/>
            <person name="Rogov P."/>
            <person name="Ross K."/>
            <person name="Ryan E."/>
            <person name="Settipalli S."/>
            <person name="Shea T."/>
            <person name="Sherpa N."/>
            <person name="Shi L."/>
            <person name="Shih D."/>
            <person name="Sparrow T."/>
            <person name="Spaulding J."/>
            <person name="Stalker J."/>
            <person name="Stange-Thomann N."/>
            <person name="Stavropoulos S."/>
            <person name="Stone C."/>
            <person name="Strader C."/>
            <person name="Tesfaye S."/>
            <person name="Thomson T."/>
            <person name="Thoulutsang Y."/>
            <person name="Thoulutsang D."/>
            <person name="Topham K."/>
            <person name="Topping I."/>
            <person name="Tsamla T."/>
            <person name="Vassiliev H."/>
            <person name="Vo A."/>
            <person name="Wangchuk T."/>
            <person name="Wangdi T."/>
            <person name="Weiand M."/>
            <person name="Wilkinson J."/>
            <person name="Wilson A."/>
            <person name="Yadav S."/>
            <person name="Young G."/>
            <person name="Yu Q."/>
            <person name="Zembek L."/>
            <person name="Zhong D."/>
            <person name="Zimmer A."/>
            <person name="Zwirko Z."/>
            <person name="Jaffe D.B."/>
            <person name="Alvarez P."/>
            <person name="Brockman W."/>
            <person name="Butler J."/>
            <person name="Chin C."/>
            <person name="Gnerre S."/>
            <person name="Grabherr M."/>
            <person name="Kleber M."/>
            <person name="Mauceli E."/>
            <person name="MacCallum I."/>
        </authorList>
    </citation>
    <scope>NUCLEOTIDE SEQUENCE [LARGE SCALE GENOMIC DNA]</scope>
    <source>
        <strain evidence="4 5">TSC#14021-0224.01</strain>
    </source>
</reference>
<dbReference type="AlphaFoldDB" id="B3P1S8"/>
<accession>B3P1S8</accession>
<comment type="similarity">
    <text evidence="2">Belongs to the peptidase S1 family. CLIP subfamily.</text>
</comment>
<dbReference type="GO" id="GO:0004252">
    <property type="term" value="F:serine-type endopeptidase activity"/>
    <property type="evidence" value="ECO:0007669"/>
    <property type="project" value="InterPro"/>
</dbReference>
<keyword evidence="1" id="KW-1015">Disulfide bond</keyword>
<dbReference type="SUPFAM" id="SSF50494">
    <property type="entry name" value="Trypsin-like serine proteases"/>
    <property type="match status" value="1"/>
</dbReference>
<reference evidence="4 5" key="2">
    <citation type="journal article" date="2008" name="Bioinformatics">
        <title>Assembly reconciliation.</title>
        <authorList>
            <person name="Zimin A.V."/>
            <person name="Smith D.R."/>
            <person name="Sutton G."/>
            <person name="Yorke J.A."/>
        </authorList>
    </citation>
    <scope>NUCLEOTIDE SEQUENCE [LARGE SCALE GENOMIC DNA]</scope>
    <source>
        <strain evidence="4 5">TSC#14021-0224.01</strain>
    </source>
</reference>
<dbReference type="EMBL" id="CH954181">
    <property type="protein sequence ID" value="EDV49816.1"/>
    <property type="molecule type" value="Genomic_DNA"/>
</dbReference>
<dbReference type="Pfam" id="PF00089">
    <property type="entry name" value="Trypsin"/>
    <property type="match status" value="1"/>
</dbReference>
<dbReference type="OrthoDB" id="6625995at2759"/>